<sequence>MLMDPCVAVARRETSSPDITKPVKLSIWVDSAYIHGSWLKFEYCWEAKGHTYRAIETVRDLDDPIAPGLLEVTHAEEIVVHLQAPRRGHFVGALLMILAKADDAYHLISNISKSVNSTDPNNITIRFSTEPVQPGQSENEAKNFWECRAPKVLQESVRKRFFVSDYLLPCFYEYFLINHPVEFAHPPKIEFFTWPRPHVYIRLREKRCPKDVEFIVQEIGLKGCLKYFDKFRNLRDQYATYSAKMMTDMRIRQEYGPSREGWGANDYGAANLKYRFHFLLDNLAGPVGGCLDMLRFHRFKTMGASEANVFARHEQMALKKFATLSGAASEITNRLKILSNQFAFEHIRKLRTKCPHLSAVPWATDPSAETSPREYCPRSAWLKNYPNGIRHSWNGRNLAEWRFQWKAVPCHDPSEPIGWLFRWWDCLACCKDSGTAMNEELSIAFERKVLRNWTEFFNEPRHNGRFPCHGETPVYSTGQEDK</sequence>
<accession>A0ACC0R978</accession>
<reference evidence="1" key="1">
    <citation type="submission" date="2022-06" db="EMBL/GenBank/DDBJ databases">
        <title>Fusarium solani species complex genomes reveal bases of compartmentalisation and animal pathogenesis.</title>
        <authorList>
            <person name="Tsai I.J."/>
        </authorList>
    </citation>
    <scope>NUCLEOTIDE SEQUENCE</scope>
    <source>
        <strain evidence="1">Fu6.1</strain>
    </source>
</reference>
<evidence type="ECO:0000313" key="2">
    <source>
        <dbReference type="Proteomes" id="UP001065298"/>
    </source>
</evidence>
<evidence type="ECO:0000313" key="1">
    <source>
        <dbReference type="EMBL" id="KAI8679986.1"/>
    </source>
</evidence>
<dbReference type="Proteomes" id="UP001065298">
    <property type="component" value="Chromosome 2"/>
</dbReference>
<proteinExistence type="predicted"/>
<comment type="caution">
    <text evidence="1">The sequence shown here is derived from an EMBL/GenBank/DDBJ whole genome shotgun (WGS) entry which is preliminary data.</text>
</comment>
<name>A0ACC0R978_9HYPO</name>
<protein>
    <submittedName>
        <fullName evidence="1">Uncharacterized protein</fullName>
    </submittedName>
</protein>
<gene>
    <name evidence="1" type="ORF">NCS57_00278200</name>
</gene>
<keyword evidence="2" id="KW-1185">Reference proteome</keyword>
<organism evidence="1 2">
    <name type="scientific">Fusarium keratoplasticum</name>
    <dbReference type="NCBI Taxonomy" id="1328300"/>
    <lineage>
        <taxon>Eukaryota</taxon>
        <taxon>Fungi</taxon>
        <taxon>Dikarya</taxon>
        <taxon>Ascomycota</taxon>
        <taxon>Pezizomycotina</taxon>
        <taxon>Sordariomycetes</taxon>
        <taxon>Hypocreomycetidae</taxon>
        <taxon>Hypocreales</taxon>
        <taxon>Nectriaceae</taxon>
        <taxon>Fusarium</taxon>
        <taxon>Fusarium solani species complex</taxon>
    </lineage>
</organism>
<dbReference type="EMBL" id="CM046504">
    <property type="protein sequence ID" value="KAI8679986.1"/>
    <property type="molecule type" value="Genomic_DNA"/>
</dbReference>